<name>A0A2Y9ATY2_9RHOB</name>
<gene>
    <name evidence="2" type="ORF">BCF38_104239</name>
    <name evidence="3" type="ORF">SAMN05421539_104239</name>
</gene>
<organism evidence="3 5">
    <name type="scientific">Jannaschia seohaensis</name>
    <dbReference type="NCBI Taxonomy" id="475081"/>
    <lineage>
        <taxon>Bacteria</taxon>
        <taxon>Pseudomonadati</taxon>
        <taxon>Pseudomonadota</taxon>
        <taxon>Alphaproteobacteria</taxon>
        <taxon>Rhodobacterales</taxon>
        <taxon>Roseobacteraceae</taxon>
        <taxon>Jannaschia</taxon>
    </lineage>
</organism>
<keyword evidence="1" id="KW-0472">Membrane</keyword>
<proteinExistence type="predicted"/>
<sequence>MQQEPPKVWGPAIAVAAAQIFLAIFAVFSSSRDILSDGACVGGLVGSLGTLALLAPILVALLVLAWKSRKAGRLHYGVKPLLLLVGSSAIAFPLSMSALLHCTV</sequence>
<dbReference type="RefSeq" id="WP_109564405.1">
    <property type="nucleotide sequence ID" value="NZ_QGDJ01000004.1"/>
</dbReference>
<dbReference type="Proteomes" id="UP000245839">
    <property type="component" value="Unassembled WGS sequence"/>
</dbReference>
<evidence type="ECO:0000313" key="3">
    <source>
        <dbReference type="EMBL" id="SSA45967.1"/>
    </source>
</evidence>
<evidence type="ECO:0000313" key="4">
    <source>
        <dbReference type="Proteomes" id="UP000245839"/>
    </source>
</evidence>
<feature type="transmembrane region" description="Helical" evidence="1">
    <location>
        <begin position="78"/>
        <end position="100"/>
    </location>
</feature>
<reference evidence="2 4" key="2">
    <citation type="submission" date="2018-03" db="EMBL/GenBank/DDBJ databases">
        <title>Genomic Encyclopedia of Archaeal and Bacterial Type Strains, Phase II (KMG-II): from individual species to whole genera.</title>
        <authorList>
            <person name="Goeker M."/>
        </authorList>
    </citation>
    <scope>NUCLEOTIDE SEQUENCE [LARGE SCALE GENOMIC DNA]</scope>
    <source>
        <strain evidence="2 4">DSM 25227</strain>
    </source>
</reference>
<reference evidence="3 5" key="1">
    <citation type="submission" date="2016-10" db="EMBL/GenBank/DDBJ databases">
        <authorList>
            <person name="Cai Z."/>
        </authorList>
    </citation>
    <scope>NUCLEOTIDE SEQUENCE [LARGE SCALE GENOMIC DNA]</scope>
    <source>
        <strain evidence="3 5">DSM 25227</strain>
    </source>
</reference>
<protein>
    <submittedName>
        <fullName evidence="3">Uncharacterized protein</fullName>
    </submittedName>
</protein>
<dbReference type="Proteomes" id="UP000251571">
    <property type="component" value="Unassembled WGS sequence"/>
</dbReference>
<accession>A0A2Y9ATY2</accession>
<dbReference type="EMBL" id="UETC01000004">
    <property type="protein sequence ID" value="SSA45967.1"/>
    <property type="molecule type" value="Genomic_DNA"/>
</dbReference>
<dbReference type="EMBL" id="QGDJ01000004">
    <property type="protein sequence ID" value="PWJ19305.1"/>
    <property type="molecule type" value="Genomic_DNA"/>
</dbReference>
<feature type="transmembrane region" description="Helical" evidence="1">
    <location>
        <begin position="12"/>
        <end position="31"/>
    </location>
</feature>
<evidence type="ECO:0000313" key="2">
    <source>
        <dbReference type="EMBL" id="PWJ19305.1"/>
    </source>
</evidence>
<keyword evidence="4" id="KW-1185">Reference proteome</keyword>
<keyword evidence="1" id="KW-0812">Transmembrane</keyword>
<evidence type="ECO:0000313" key="5">
    <source>
        <dbReference type="Proteomes" id="UP000251571"/>
    </source>
</evidence>
<dbReference type="AlphaFoldDB" id="A0A2Y9ATY2"/>
<evidence type="ECO:0000256" key="1">
    <source>
        <dbReference type="SAM" id="Phobius"/>
    </source>
</evidence>
<keyword evidence="1" id="KW-1133">Transmembrane helix</keyword>
<feature type="transmembrane region" description="Helical" evidence="1">
    <location>
        <begin position="43"/>
        <end position="66"/>
    </location>
</feature>
<dbReference type="OrthoDB" id="10010911at2"/>